<feature type="signal peptide" evidence="1">
    <location>
        <begin position="1"/>
        <end position="18"/>
    </location>
</feature>
<reference evidence="2" key="1">
    <citation type="journal article" date="2014" name="Int. J. Syst. Evol. Microbiol.">
        <title>Complete genome sequence of Corynebacterium casei LMG S-19264T (=DSM 44701T), isolated from a smear-ripened cheese.</title>
        <authorList>
            <consortium name="US DOE Joint Genome Institute (JGI-PGF)"/>
            <person name="Walter F."/>
            <person name="Albersmeier A."/>
            <person name="Kalinowski J."/>
            <person name="Ruckert C."/>
        </authorList>
    </citation>
    <scope>NUCLEOTIDE SEQUENCE</scope>
    <source>
        <strain evidence="2">KCTC 32422</strain>
    </source>
</reference>
<dbReference type="SUPFAM" id="SSF54427">
    <property type="entry name" value="NTF2-like"/>
    <property type="match status" value="1"/>
</dbReference>
<keyword evidence="1" id="KW-0732">Signal</keyword>
<feature type="chain" id="PRO_5037433256" evidence="1">
    <location>
        <begin position="19"/>
        <end position="223"/>
    </location>
</feature>
<reference evidence="2" key="2">
    <citation type="submission" date="2020-09" db="EMBL/GenBank/DDBJ databases">
        <authorList>
            <person name="Sun Q."/>
            <person name="Kim S."/>
        </authorList>
    </citation>
    <scope>NUCLEOTIDE SEQUENCE</scope>
    <source>
        <strain evidence="2">KCTC 32422</strain>
    </source>
</reference>
<accession>A0A918RDG1</accession>
<name>A0A918RDG1_9SPHN</name>
<protein>
    <submittedName>
        <fullName evidence="2">Uncharacterized protein</fullName>
    </submittedName>
</protein>
<dbReference type="Gene3D" id="3.10.450.50">
    <property type="match status" value="1"/>
</dbReference>
<dbReference type="EMBL" id="BMZD01000002">
    <property type="protein sequence ID" value="GGZ94208.1"/>
    <property type="molecule type" value="Genomic_DNA"/>
</dbReference>
<keyword evidence="3" id="KW-1185">Reference proteome</keyword>
<evidence type="ECO:0000256" key="1">
    <source>
        <dbReference type="SAM" id="SignalP"/>
    </source>
</evidence>
<evidence type="ECO:0000313" key="3">
    <source>
        <dbReference type="Proteomes" id="UP000634139"/>
    </source>
</evidence>
<sequence>MKRVLTVLSLSLALAACGGQPRGPAGPPLRPVANPGAVIAAEIAFSKLAQEKGQWTAFRSTAAPDAEMFVPQRVKALEYLKGKPDPAHTVKWQPHLVWSSCDGSVAVTHGAWQRPDSTGYFTTVWARGQDGSLKWVLDHGDRLGVALPEPEMIASKVAECSGKAGVPISAPDVGVDLKQGVSRDQTLVWSSAVSPDGSRTVTVRLWNGTAHDVVLQETVAAGN</sequence>
<dbReference type="AlphaFoldDB" id="A0A918RDG1"/>
<gene>
    <name evidence="2" type="ORF">GCM10011617_12880</name>
</gene>
<evidence type="ECO:0000313" key="2">
    <source>
        <dbReference type="EMBL" id="GGZ94208.1"/>
    </source>
</evidence>
<dbReference type="InterPro" id="IPR032710">
    <property type="entry name" value="NTF2-like_dom_sf"/>
</dbReference>
<proteinExistence type="predicted"/>
<comment type="caution">
    <text evidence="2">The sequence shown here is derived from an EMBL/GenBank/DDBJ whole genome shotgun (WGS) entry which is preliminary data.</text>
</comment>
<dbReference type="PROSITE" id="PS51257">
    <property type="entry name" value="PROKAR_LIPOPROTEIN"/>
    <property type="match status" value="1"/>
</dbReference>
<dbReference type="RefSeq" id="WP_189539594.1">
    <property type="nucleotide sequence ID" value="NZ_BMZD01000002.1"/>
</dbReference>
<organism evidence="2 3">
    <name type="scientific">Novosphingobium arvoryzae</name>
    <dbReference type="NCBI Taxonomy" id="1256514"/>
    <lineage>
        <taxon>Bacteria</taxon>
        <taxon>Pseudomonadati</taxon>
        <taxon>Pseudomonadota</taxon>
        <taxon>Alphaproteobacteria</taxon>
        <taxon>Sphingomonadales</taxon>
        <taxon>Sphingomonadaceae</taxon>
        <taxon>Novosphingobium</taxon>
    </lineage>
</organism>
<dbReference type="Proteomes" id="UP000634139">
    <property type="component" value="Unassembled WGS sequence"/>
</dbReference>